<accession>A0A3N5XX54</accession>
<feature type="domain" description="Saccharopine dehydrogenase NADP binding" evidence="1">
    <location>
        <begin position="7"/>
        <end position="133"/>
    </location>
</feature>
<proteinExistence type="predicted"/>
<organism evidence="2 3">
    <name type="scientific">Alteromonas sediminis</name>
    <dbReference type="NCBI Taxonomy" id="2259342"/>
    <lineage>
        <taxon>Bacteria</taxon>
        <taxon>Pseudomonadati</taxon>
        <taxon>Pseudomonadota</taxon>
        <taxon>Gammaproteobacteria</taxon>
        <taxon>Alteromonadales</taxon>
        <taxon>Alteromonadaceae</taxon>
        <taxon>Alteromonas/Salinimonas group</taxon>
        <taxon>Alteromonas</taxon>
    </lineage>
</organism>
<dbReference type="InterPro" id="IPR036291">
    <property type="entry name" value="NAD(P)-bd_dom_sf"/>
</dbReference>
<dbReference type="Gene3D" id="3.40.50.720">
    <property type="entry name" value="NAD(P)-binding Rossmann-like Domain"/>
    <property type="match status" value="1"/>
</dbReference>
<dbReference type="GO" id="GO:0005886">
    <property type="term" value="C:plasma membrane"/>
    <property type="evidence" value="ECO:0007669"/>
    <property type="project" value="TreeGrafter"/>
</dbReference>
<name>A0A3N5XX54_9ALTE</name>
<gene>
    <name evidence="2" type="ORF">DRW07_17295</name>
</gene>
<comment type="caution">
    <text evidence="2">The sequence shown here is derived from an EMBL/GenBank/DDBJ whole genome shotgun (WGS) entry which is preliminary data.</text>
</comment>
<dbReference type="AlphaFoldDB" id="A0A3N5XX54"/>
<dbReference type="PANTHER" id="PTHR12286:SF5">
    <property type="entry name" value="SACCHAROPINE DEHYDROGENASE-LIKE OXIDOREDUCTASE"/>
    <property type="match status" value="1"/>
</dbReference>
<evidence type="ECO:0000259" key="1">
    <source>
        <dbReference type="Pfam" id="PF03435"/>
    </source>
</evidence>
<reference evidence="2 3" key="1">
    <citation type="submission" date="2018-11" db="EMBL/GenBank/DDBJ databases">
        <authorList>
            <person name="Ye M.-Q."/>
            <person name="Du Z.-J."/>
        </authorList>
    </citation>
    <scope>NUCLEOTIDE SEQUENCE [LARGE SCALE GENOMIC DNA]</scope>
    <source>
        <strain evidence="2 3">U0105</strain>
    </source>
</reference>
<dbReference type="Pfam" id="PF03435">
    <property type="entry name" value="Sacchrp_dh_NADP"/>
    <property type="match status" value="1"/>
</dbReference>
<dbReference type="GO" id="GO:0009247">
    <property type="term" value="P:glycolipid biosynthetic process"/>
    <property type="evidence" value="ECO:0007669"/>
    <property type="project" value="TreeGrafter"/>
</dbReference>
<dbReference type="InterPro" id="IPR051276">
    <property type="entry name" value="Saccharopine_DH-like_oxidrdct"/>
</dbReference>
<dbReference type="PANTHER" id="PTHR12286">
    <property type="entry name" value="SACCHAROPINE DEHYDROGENASE-LIKE OXIDOREDUCTASE"/>
    <property type="match status" value="1"/>
</dbReference>
<evidence type="ECO:0000313" key="3">
    <source>
        <dbReference type="Proteomes" id="UP000275281"/>
    </source>
</evidence>
<sequence length="406" mass="44267">MTQKYDVVLFGATSFVGKIAAHYLAQRQDNSFTWAIAARSQQKLDALLNDLPESTRPNSIIADASDADSLNAMCEQAKVIISTVGPYALYGEPLIKACIASGADYVDLTGEPQWIKRMLDRHSEAATKAGVRLVNSCGFDSIPSDLGVYFLQQQAQEKYGQTCQRVAMRVHRIKGGASGGTIASMLNLLDEVKKEPSLRKVIGSPYALCPAGHELKAYQPTVKSAKFDQETNRWMAPFIMEAINSRIVHRSNALLDAKYGKRFVYGEAMLTGKGLGGAWRATTMALGLGGFMFAANIRVLRNILEQKWLPKPGEGPSPMEQQNGLFDIRFYGYTESGKRLVAKVTGDRDPGYGSTAKMLSEAAICLAQNEVVRKKPGGFYTPASVFDDALFTPLTTHAGLTFNVIG</sequence>
<evidence type="ECO:0000313" key="2">
    <source>
        <dbReference type="EMBL" id="RPJ65070.1"/>
    </source>
</evidence>
<protein>
    <submittedName>
        <fullName evidence="2">Saccharopine dehydrogenase</fullName>
    </submittedName>
</protein>
<dbReference type="EMBL" id="RPOK01000006">
    <property type="protein sequence ID" value="RPJ65070.1"/>
    <property type="molecule type" value="Genomic_DNA"/>
</dbReference>
<dbReference type="Proteomes" id="UP000275281">
    <property type="component" value="Unassembled WGS sequence"/>
</dbReference>
<keyword evidence="3" id="KW-1185">Reference proteome</keyword>
<dbReference type="SUPFAM" id="SSF51735">
    <property type="entry name" value="NAD(P)-binding Rossmann-fold domains"/>
    <property type="match status" value="1"/>
</dbReference>
<dbReference type="InterPro" id="IPR005097">
    <property type="entry name" value="Sacchrp_dh_NADP-bd"/>
</dbReference>
<dbReference type="OrthoDB" id="4420885at2"/>
<dbReference type="RefSeq" id="WP_124029198.1">
    <property type="nucleotide sequence ID" value="NZ_JBHRSN010000013.1"/>
</dbReference>